<reference evidence="1 2" key="1">
    <citation type="submission" date="2017-03" db="EMBL/GenBank/DDBJ databases">
        <authorList>
            <person name="Afonso C.L."/>
            <person name="Miller P.J."/>
            <person name="Scott M.A."/>
            <person name="Spackman E."/>
            <person name="Goraichik I."/>
            <person name="Dimitrov K.M."/>
            <person name="Suarez D.L."/>
            <person name="Swayne D.E."/>
        </authorList>
    </citation>
    <scope>NUCLEOTIDE SEQUENCE [LARGE SCALE GENOMIC DNA]</scope>
    <source>
        <strain evidence="1 2">CECT 8397</strain>
    </source>
</reference>
<dbReference type="RefSeq" id="WP_085865450.1">
    <property type="nucleotide sequence ID" value="NZ_FWFT01000006.1"/>
</dbReference>
<sequence length="83" mass="9240">MSPLAAAYDNIRLIRRKVDIAQGELEGLPIGSRRDDGIVRVAKLAEELVRAVQDFADMGYEEEVLRLLEDHSDFSQSKAGGMH</sequence>
<organism evidence="1 2">
    <name type="scientific">Pseudooctadecabacter jejudonensis</name>
    <dbReference type="NCBI Taxonomy" id="1391910"/>
    <lineage>
        <taxon>Bacteria</taxon>
        <taxon>Pseudomonadati</taxon>
        <taxon>Pseudomonadota</taxon>
        <taxon>Alphaproteobacteria</taxon>
        <taxon>Rhodobacterales</taxon>
        <taxon>Paracoccaceae</taxon>
        <taxon>Pseudooctadecabacter</taxon>
    </lineage>
</organism>
<accession>A0A1Y5TBL7</accession>
<proteinExistence type="predicted"/>
<dbReference type="AlphaFoldDB" id="A0A1Y5TBL7"/>
<protein>
    <submittedName>
        <fullName evidence="1">Uncharacterized protein</fullName>
    </submittedName>
</protein>
<dbReference type="EMBL" id="FWFT01000006">
    <property type="protein sequence ID" value="SLN58190.1"/>
    <property type="molecule type" value="Genomic_DNA"/>
</dbReference>
<keyword evidence="2" id="KW-1185">Reference proteome</keyword>
<name>A0A1Y5TBL7_9RHOB</name>
<dbReference type="Proteomes" id="UP000193623">
    <property type="component" value="Unassembled WGS sequence"/>
</dbReference>
<gene>
    <name evidence="1" type="ORF">PSJ8397_03054</name>
</gene>
<evidence type="ECO:0000313" key="1">
    <source>
        <dbReference type="EMBL" id="SLN58190.1"/>
    </source>
</evidence>
<evidence type="ECO:0000313" key="2">
    <source>
        <dbReference type="Proteomes" id="UP000193623"/>
    </source>
</evidence>